<reference evidence="3" key="1">
    <citation type="submission" date="2020-10" db="EMBL/GenBank/DDBJ databases">
        <authorList>
            <person name="Castelo-Branco R."/>
            <person name="Eusebio N."/>
            <person name="Adriana R."/>
            <person name="Vieira A."/>
            <person name="Brugerolle De Fraissinette N."/>
            <person name="Rezende De Castro R."/>
            <person name="Schneider M.P."/>
            <person name="Vasconcelos V."/>
            <person name="Leao P.N."/>
        </authorList>
    </citation>
    <scope>NUCLEOTIDE SEQUENCE</scope>
    <source>
        <strain evidence="3">LEGE 07310</strain>
    </source>
</reference>
<proteinExistence type="predicted"/>
<dbReference type="SMART" id="SM00646">
    <property type="entry name" value="Ami_3"/>
    <property type="match status" value="1"/>
</dbReference>
<keyword evidence="1" id="KW-0378">Hydrolase</keyword>
<comment type="caution">
    <text evidence="3">The sequence shown here is derived from an EMBL/GenBank/DDBJ whole genome shotgun (WGS) entry which is preliminary data.</text>
</comment>
<dbReference type="PANTHER" id="PTHR30404">
    <property type="entry name" value="N-ACETYLMURAMOYL-L-ALANINE AMIDASE"/>
    <property type="match status" value="1"/>
</dbReference>
<dbReference type="Pfam" id="PF01832">
    <property type="entry name" value="Glucosaminidase"/>
    <property type="match status" value="1"/>
</dbReference>
<dbReference type="Pfam" id="PF01520">
    <property type="entry name" value="Amidase_3"/>
    <property type="match status" value="1"/>
</dbReference>
<evidence type="ECO:0000259" key="2">
    <source>
        <dbReference type="SMART" id="SM00646"/>
    </source>
</evidence>
<sequence length="454" mass="49226">MGKIFISAGHGGFENGVRDTGATVQGTTEAQEMIKVRDLVVPELRSRGFEVLSVPDDLSLAQSIAWINGRARTDDVALEIHSSEFGNSAARGASVYYITNNDARRTHAELLLLALLRRVPQLPNRGVKPDTAAGVGRLAFCRQVAPPSLLIELGYLTNPDDLKLLQGRRREVALGLADGLAAWSRAVSGQSPTAPGSQSDLPEVSISINGGAYDEKAIIVQNNAYVPIDLADRLGVDLTEQPNIRRIRYRNVVYIKAIDLRDFNVSVGWDSTTRTVLLRSLSKLRICPGLMDRIMGPGNTSEVQLIMFLKSNHEGALQLFPEIAKLYRDEGAIEGVDHDIAFCQMCVETGFLRFGGDIKATQNNFAGIGAVGGGSAGASFPSARIGVRAHIQHLKAYASIEPLVQELVDPRFNFVTRGVAPLVGQLSGRWAADPQYGQKILATLRRLYESASIL</sequence>
<dbReference type="Gene3D" id="3.40.630.40">
    <property type="entry name" value="Zn-dependent exopeptidases"/>
    <property type="match status" value="1"/>
</dbReference>
<evidence type="ECO:0000256" key="1">
    <source>
        <dbReference type="ARBA" id="ARBA00022801"/>
    </source>
</evidence>
<dbReference type="GO" id="GO:0008745">
    <property type="term" value="F:N-acetylmuramoyl-L-alanine amidase activity"/>
    <property type="evidence" value="ECO:0007669"/>
    <property type="project" value="InterPro"/>
</dbReference>
<feature type="domain" description="MurNAc-LAA" evidence="2">
    <location>
        <begin position="65"/>
        <end position="181"/>
    </location>
</feature>
<dbReference type="GO" id="GO:0030288">
    <property type="term" value="C:outer membrane-bounded periplasmic space"/>
    <property type="evidence" value="ECO:0007669"/>
    <property type="project" value="TreeGrafter"/>
</dbReference>
<accession>A0A8J7DLP3</accession>
<dbReference type="CDD" id="cd02696">
    <property type="entry name" value="MurNAc-LAA"/>
    <property type="match status" value="1"/>
</dbReference>
<dbReference type="InterPro" id="IPR050695">
    <property type="entry name" value="N-acetylmuramoyl_amidase_3"/>
</dbReference>
<dbReference type="EMBL" id="JADEXG010000016">
    <property type="protein sequence ID" value="MBE9077376.1"/>
    <property type="molecule type" value="Genomic_DNA"/>
</dbReference>
<dbReference type="PANTHER" id="PTHR30404:SF0">
    <property type="entry name" value="N-ACETYLMURAMOYL-L-ALANINE AMIDASE AMIC"/>
    <property type="match status" value="1"/>
</dbReference>
<dbReference type="Proteomes" id="UP000636505">
    <property type="component" value="Unassembled WGS sequence"/>
</dbReference>
<name>A0A8J7DLP3_9CYAN</name>
<gene>
    <name evidence="3" type="ORF">IQ241_08710</name>
</gene>
<organism evidence="3 4">
    <name type="scientific">Vasconcelosia minhoensis LEGE 07310</name>
    <dbReference type="NCBI Taxonomy" id="915328"/>
    <lineage>
        <taxon>Bacteria</taxon>
        <taxon>Bacillati</taxon>
        <taxon>Cyanobacteriota</taxon>
        <taxon>Cyanophyceae</taxon>
        <taxon>Nodosilineales</taxon>
        <taxon>Cymatolegaceae</taxon>
        <taxon>Vasconcelosia</taxon>
        <taxon>Vasconcelosia minhoensis</taxon>
    </lineage>
</organism>
<dbReference type="GO" id="GO:0009253">
    <property type="term" value="P:peptidoglycan catabolic process"/>
    <property type="evidence" value="ECO:0007669"/>
    <property type="project" value="InterPro"/>
</dbReference>
<keyword evidence="4" id="KW-1185">Reference proteome</keyword>
<dbReference type="InterPro" id="IPR002508">
    <property type="entry name" value="MurNAc-LAA_cat"/>
</dbReference>
<dbReference type="InterPro" id="IPR002901">
    <property type="entry name" value="MGlyc_endo_b_GlcNAc-like_dom"/>
</dbReference>
<evidence type="ECO:0000313" key="3">
    <source>
        <dbReference type="EMBL" id="MBE9077376.1"/>
    </source>
</evidence>
<dbReference type="SUPFAM" id="SSF53187">
    <property type="entry name" value="Zn-dependent exopeptidases"/>
    <property type="match status" value="1"/>
</dbReference>
<dbReference type="AlphaFoldDB" id="A0A8J7DLP3"/>
<evidence type="ECO:0000313" key="4">
    <source>
        <dbReference type="Proteomes" id="UP000636505"/>
    </source>
</evidence>
<protein>
    <submittedName>
        <fullName evidence="3">N-acetylmuramoyl-L-alanine amidase</fullName>
    </submittedName>
</protein>
<dbReference type="GO" id="GO:0004040">
    <property type="term" value="F:amidase activity"/>
    <property type="evidence" value="ECO:0007669"/>
    <property type="project" value="InterPro"/>
</dbReference>
<dbReference type="RefSeq" id="WP_193906079.1">
    <property type="nucleotide sequence ID" value="NZ_JADEXG010000016.1"/>
</dbReference>